<gene>
    <name evidence="1" type="ORF">FCULG_00001211</name>
    <name evidence="2" type="ORF">HYE67_004026</name>
</gene>
<dbReference type="Proteomes" id="UP000241587">
    <property type="component" value="Unassembled WGS sequence"/>
</dbReference>
<evidence type="ECO:0000313" key="1">
    <source>
        <dbReference type="EMBL" id="PTD05981.1"/>
    </source>
</evidence>
<dbReference type="OrthoDB" id="21502at2759"/>
<dbReference type="EMBL" id="CP064748">
    <property type="protein sequence ID" value="QPC61795.1"/>
    <property type="molecule type" value="Genomic_DNA"/>
</dbReference>
<name>A0A2T4GR01_FUSCU</name>
<reference evidence="2" key="2">
    <citation type="submission" date="2020-11" db="EMBL/GenBank/DDBJ databases">
        <title>The chromosome-scale genome resource for two endophytic Fusarium species: F. culmorum and F. pseudograminearum.</title>
        <authorList>
            <person name="Yuan Z."/>
        </authorList>
    </citation>
    <scope>NUCLEOTIDE SEQUENCE</scope>
    <source>
        <strain evidence="2">Class2-1B</strain>
    </source>
</reference>
<proteinExistence type="predicted"/>
<sequence length="822" mass="91168">MATTTAEDGGPQASEEEIVALGQICSEAKAAARSRSFAAFNAPSAIMSMPDDEPLTREQFNDQIRELGEETVLQPHIRAVSSDQVQADGSVIPTEAFATASSALGRGVTMFVDPPSEEADVNDTGYVRVWLKPEIFKDGGDDQNHGISYKTGEFGSVVTGTIRDFPSGTPDLHNGNVSQAVCGTIICWEADQSSSKWYDELILAMQELSRMAKSLTHDVGDGALNALIGQLLGFSQYAEMMFWIENVAIVIGAFLEIFRNKDDKVAEHNYGFNREFLRRYQRPDSFIDFSFDGGSGGNFSLFARALIGPDNTTMSSDSTAPEMVLDSDLIYPLHEFDDSLINRYMQHWTLRFDAVLDTKKLSAALTHLLSQGDWRKLGGRLQFNDTGKLEIHAPRKYTHDRPAFQFSEETFPVKTTDHPVAKNLPRARGKPELFPGITGQFKPLTLGPEWGLDFDEHVRRQEPVIGVHIALFDDATLISIRWSHVVCDFMGIKGLVLAWSMDLDGCYDEIPPFMGAYDDPLKDIGVSPKEPYALEHLKLNPEAFKKTYDLYLEHVEAYPETVRRMLVLPDSTVQKIKMDFIGGQSSDTLKVIPKGALYNGQFVSDADILSAWAARLCCGILPAADRPVHVMGMYEARHCLPETFPQRKDKPDSSPVFIANATFSTSTNTTLKALRQQPLARTALLVRESVATLTKAPQVHAQLHFLRESYEKDRDSPAIFAAEDSFILVVSNFSKMLFFDSIDFSSAVITPAVSGHGKSPGKIAWHQWTTLEHTTHMRNMFQVGGKDGQGNTWMMGLLPPEAWALAEKHLAGLADRPLPSKL</sequence>
<protein>
    <submittedName>
        <fullName evidence="1">Uncharacterized protein</fullName>
    </submittedName>
</protein>
<accession>A0A2T4GR01</accession>
<dbReference type="EMBL" id="PVEM01000012">
    <property type="protein sequence ID" value="PTD05981.1"/>
    <property type="molecule type" value="Genomic_DNA"/>
</dbReference>
<dbReference type="OMA" id="PLHEFDD"/>
<keyword evidence="3" id="KW-1185">Reference proteome</keyword>
<reference evidence="1 3" key="1">
    <citation type="submission" date="2018-02" db="EMBL/GenBank/DDBJ databases">
        <title>Fusarium culmorum secondary metabolites in fungal-bacterial-plant interactions.</title>
        <authorList>
            <person name="Schmidt R."/>
        </authorList>
    </citation>
    <scope>NUCLEOTIDE SEQUENCE [LARGE SCALE GENOMIC DNA]</scope>
    <source>
        <strain evidence="1 3">PV</strain>
    </source>
</reference>
<evidence type="ECO:0000313" key="2">
    <source>
        <dbReference type="EMBL" id="QPC61795.1"/>
    </source>
</evidence>
<dbReference type="AlphaFoldDB" id="A0A2T4GR01"/>
<dbReference type="Proteomes" id="UP000663297">
    <property type="component" value="Chromosome 2"/>
</dbReference>
<dbReference type="InterPro" id="IPR023213">
    <property type="entry name" value="CAT-like_dom_sf"/>
</dbReference>
<evidence type="ECO:0000313" key="3">
    <source>
        <dbReference type="Proteomes" id="UP000241587"/>
    </source>
</evidence>
<dbReference type="Gene3D" id="3.30.559.10">
    <property type="entry name" value="Chloramphenicol acetyltransferase-like domain"/>
    <property type="match status" value="2"/>
</dbReference>
<organism evidence="1 3">
    <name type="scientific">Fusarium culmorum</name>
    <dbReference type="NCBI Taxonomy" id="5516"/>
    <lineage>
        <taxon>Eukaryota</taxon>
        <taxon>Fungi</taxon>
        <taxon>Dikarya</taxon>
        <taxon>Ascomycota</taxon>
        <taxon>Pezizomycotina</taxon>
        <taxon>Sordariomycetes</taxon>
        <taxon>Hypocreomycetidae</taxon>
        <taxon>Hypocreales</taxon>
        <taxon>Nectriaceae</taxon>
        <taxon>Fusarium</taxon>
    </lineage>
</organism>